<dbReference type="Gene3D" id="3.40.710.10">
    <property type="entry name" value="DD-peptidase/beta-lactamase superfamily"/>
    <property type="match status" value="1"/>
</dbReference>
<keyword evidence="3 4" id="KW-0472">Membrane</keyword>
<evidence type="ECO:0000313" key="6">
    <source>
        <dbReference type="EMBL" id="SEN93816.1"/>
    </source>
</evidence>
<dbReference type="PANTHER" id="PTHR30627">
    <property type="entry name" value="PEPTIDOGLYCAN D,D-TRANSPEPTIDASE"/>
    <property type="match status" value="1"/>
</dbReference>
<evidence type="ECO:0000256" key="3">
    <source>
        <dbReference type="ARBA" id="ARBA00023136"/>
    </source>
</evidence>
<dbReference type="STRING" id="573321.SAMN04488505_11726"/>
<keyword evidence="2" id="KW-0378">Hydrolase</keyword>
<accession>A0A1H8KMM7</accession>
<proteinExistence type="predicted"/>
<dbReference type="InterPro" id="IPR005311">
    <property type="entry name" value="PBP_dimer"/>
</dbReference>
<keyword evidence="4" id="KW-0812">Transmembrane</keyword>
<dbReference type="Pfam" id="PF00905">
    <property type="entry name" value="Transpeptidase"/>
    <property type="match status" value="1"/>
</dbReference>
<dbReference type="InterPro" id="IPR036138">
    <property type="entry name" value="PBP_dimer_sf"/>
</dbReference>
<dbReference type="Pfam" id="PF03793">
    <property type="entry name" value="PASTA"/>
    <property type="match status" value="1"/>
</dbReference>
<keyword evidence="6" id="KW-0132">Cell division</keyword>
<dbReference type="SUPFAM" id="SSF54184">
    <property type="entry name" value="Penicillin-binding protein 2x (pbp-2x), c-terminal domain"/>
    <property type="match status" value="1"/>
</dbReference>
<keyword evidence="2" id="KW-0121">Carboxypeptidase</keyword>
<dbReference type="InterPro" id="IPR001460">
    <property type="entry name" value="PCN-bd_Tpept"/>
</dbReference>
<dbReference type="EMBL" id="FOBB01000017">
    <property type="protein sequence ID" value="SEN93816.1"/>
    <property type="molecule type" value="Genomic_DNA"/>
</dbReference>
<dbReference type="GO" id="GO:0005886">
    <property type="term" value="C:plasma membrane"/>
    <property type="evidence" value="ECO:0007669"/>
    <property type="project" value="TreeGrafter"/>
</dbReference>
<keyword evidence="4" id="KW-1133">Transmembrane helix</keyword>
<reference evidence="6 7" key="1">
    <citation type="submission" date="2016-10" db="EMBL/GenBank/DDBJ databases">
        <authorList>
            <person name="de Groot N.N."/>
        </authorList>
    </citation>
    <scope>NUCLEOTIDE SEQUENCE [LARGE SCALE GENOMIC DNA]</scope>
    <source>
        <strain evidence="6 7">DSM 21039</strain>
    </source>
</reference>
<organism evidence="6 7">
    <name type="scientific">Chitinophaga rupis</name>
    <dbReference type="NCBI Taxonomy" id="573321"/>
    <lineage>
        <taxon>Bacteria</taxon>
        <taxon>Pseudomonadati</taxon>
        <taxon>Bacteroidota</taxon>
        <taxon>Chitinophagia</taxon>
        <taxon>Chitinophagales</taxon>
        <taxon>Chitinophagaceae</taxon>
        <taxon>Chitinophaga</taxon>
    </lineage>
</organism>
<dbReference type="Proteomes" id="UP000198984">
    <property type="component" value="Unassembled WGS sequence"/>
</dbReference>
<protein>
    <submittedName>
        <fullName evidence="6">Cell division protein FtsI (Penicillin-binding protein 3)</fullName>
    </submittedName>
</protein>
<evidence type="ECO:0000259" key="5">
    <source>
        <dbReference type="PROSITE" id="PS51178"/>
    </source>
</evidence>
<dbReference type="GO" id="GO:0004180">
    <property type="term" value="F:carboxypeptidase activity"/>
    <property type="evidence" value="ECO:0007669"/>
    <property type="project" value="UniProtKB-KW"/>
</dbReference>
<dbReference type="CDD" id="cd06575">
    <property type="entry name" value="PASTA_Pbp2x-like_2"/>
    <property type="match status" value="1"/>
</dbReference>
<sequence length="702" mass="78637">MEVKKDILWRVYLCFIGMVLFGVVILAKVFILQNVEGNYWRSMADSLHTSYVSLDAERGTIYSEEGRMLSTSIPYFDLRIDFAADGLRDKNGQVFKENVDSLSGYLSRLFGDRTTAEYKQLLREGYKSKDRYFLLKRNVPFNQYQELRTFPMFRLGPNKGGLIAETRNKRINPFKLLANRTIGLSRENAQNVGLERTYDAYLKGVTGKRLMRRIAGGTFVPVEGYDIEPEDGHDVNTTLDVNMQDIVENALMNMMVENEAEHGTCILMEVKTGKIKAIANLGRQPDGSYFEDMNYALQVGEPGSTFKLATVISVLEDRYTTMNGMVDLNYGRWQVGRRTVYDSEPHHRTNVTVKQAFELSSNVGMAKLAYQYYSKQPNNFVAHLKKLHLDKHTGIDLEGEGWPVIKTTASKTWSATSLPWMAFGYEVLISPLQTCMLYNAVANNGKMMKPYLVNNIMEYGQVQKQFEPTVVMDSICSRSTLKQVKKMLEGVVLEGTAKKLWTPYYSFAGKTGTALVANGKRGYADKIYQSSFAGYFPANDPQFTCVVVIKNKAHAARFYGASVAGPVFREVADKLYAIAVEKQKPLKTTVRLDSMLALKNGKGSELKEILTTLHLPWQGPAVTSTNWVSASVNEQQVALEPVKQLKGAVPDVKGMGLKDALYLLENAGLRVEIRGSGKVIAQSIPGGSKISRDQTIVIELNT</sequence>
<dbReference type="InterPro" id="IPR005543">
    <property type="entry name" value="PASTA_dom"/>
</dbReference>
<dbReference type="Gene3D" id="3.90.1310.10">
    <property type="entry name" value="Penicillin-binding protein 2a (Domain 2)"/>
    <property type="match status" value="1"/>
</dbReference>
<dbReference type="SMART" id="SM00740">
    <property type="entry name" value="PASTA"/>
    <property type="match status" value="1"/>
</dbReference>
<dbReference type="Gene3D" id="3.30.10.20">
    <property type="match status" value="1"/>
</dbReference>
<gene>
    <name evidence="6" type="ORF">SAMN04488505_11726</name>
</gene>
<comment type="subcellular location">
    <subcellularLocation>
        <location evidence="1">Membrane</location>
    </subcellularLocation>
</comment>
<feature type="domain" description="PASTA" evidence="5">
    <location>
        <begin position="643"/>
        <end position="702"/>
    </location>
</feature>
<evidence type="ECO:0000256" key="1">
    <source>
        <dbReference type="ARBA" id="ARBA00004370"/>
    </source>
</evidence>
<dbReference type="Pfam" id="PF03717">
    <property type="entry name" value="PBP_dimer"/>
    <property type="match status" value="1"/>
</dbReference>
<dbReference type="InterPro" id="IPR050515">
    <property type="entry name" value="Beta-lactam/transpept"/>
</dbReference>
<dbReference type="RefSeq" id="WP_089921413.1">
    <property type="nucleotide sequence ID" value="NZ_FOBB01000017.1"/>
</dbReference>
<dbReference type="PROSITE" id="PS51178">
    <property type="entry name" value="PASTA"/>
    <property type="match status" value="1"/>
</dbReference>
<dbReference type="SUPFAM" id="SSF56601">
    <property type="entry name" value="beta-lactamase/transpeptidase-like"/>
    <property type="match status" value="1"/>
</dbReference>
<name>A0A1H8KMM7_9BACT</name>
<dbReference type="GO" id="GO:0071555">
    <property type="term" value="P:cell wall organization"/>
    <property type="evidence" value="ECO:0007669"/>
    <property type="project" value="TreeGrafter"/>
</dbReference>
<evidence type="ECO:0000256" key="4">
    <source>
        <dbReference type="SAM" id="Phobius"/>
    </source>
</evidence>
<dbReference type="Gene3D" id="3.30.450.330">
    <property type="match status" value="1"/>
</dbReference>
<evidence type="ECO:0000256" key="2">
    <source>
        <dbReference type="ARBA" id="ARBA00022645"/>
    </source>
</evidence>
<dbReference type="GO" id="GO:0051301">
    <property type="term" value="P:cell division"/>
    <property type="evidence" value="ECO:0007669"/>
    <property type="project" value="UniProtKB-KW"/>
</dbReference>
<dbReference type="SUPFAM" id="SSF56519">
    <property type="entry name" value="Penicillin binding protein dimerisation domain"/>
    <property type="match status" value="1"/>
</dbReference>
<keyword evidence="6" id="KW-0131">Cell cycle</keyword>
<feature type="transmembrane region" description="Helical" evidence="4">
    <location>
        <begin position="12"/>
        <end position="32"/>
    </location>
</feature>
<evidence type="ECO:0000313" key="7">
    <source>
        <dbReference type="Proteomes" id="UP000198984"/>
    </source>
</evidence>
<dbReference type="GO" id="GO:0008658">
    <property type="term" value="F:penicillin binding"/>
    <property type="evidence" value="ECO:0007669"/>
    <property type="project" value="InterPro"/>
</dbReference>
<dbReference type="OrthoDB" id="9804124at2"/>
<dbReference type="AlphaFoldDB" id="A0A1H8KMM7"/>
<dbReference type="PANTHER" id="PTHR30627:SF1">
    <property type="entry name" value="PEPTIDOGLYCAN D,D-TRANSPEPTIDASE FTSI"/>
    <property type="match status" value="1"/>
</dbReference>
<keyword evidence="7" id="KW-1185">Reference proteome</keyword>
<keyword evidence="2" id="KW-0645">Protease</keyword>
<dbReference type="InterPro" id="IPR012338">
    <property type="entry name" value="Beta-lactam/transpept-like"/>
</dbReference>